<dbReference type="OrthoDB" id="474791at2"/>
<dbReference type="Proteomes" id="UP000031532">
    <property type="component" value="Unassembled WGS sequence"/>
</dbReference>
<dbReference type="GO" id="GO:0016020">
    <property type="term" value="C:membrane"/>
    <property type="evidence" value="ECO:0007669"/>
    <property type="project" value="InterPro"/>
</dbReference>
<evidence type="ECO:0000313" key="4">
    <source>
        <dbReference type="Proteomes" id="UP000031532"/>
    </source>
</evidence>
<dbReference type="GO" id="GO:0015288">
    <property type="term" value="F:porin activity"/>
    <property type="evidence" value="ECO:0007669"/>
    <property type="project" value="InterPro"/>
</dbReference>
<dbReference type="AlphaFoldDB" id="A0A9X5E690"/>
<protein>
    <submittedName>
        <fullName evidence="3">Carbohydrate porin</fullName>
    </submittedName>
</protein>
<dbReference type="InterPro" id="IPR038673">
    <property type="entry name" value="OprB_sf"/>
</dbReference>
<dbReference type="InterPro" id="IPR047684">
    <property type="entry name" value="Por_som-like"/>
</dbReference>
<dbReference type="InterPro" id="IPR051465">
    <property type="entry name" value="Cell_Envelope_Struct_Comp"/>
</dbReference>
<accession>A0A9X5E690</accession>
<dbReference type="SUPFAM" id="SSF56935">
    <property type="entry name" value="Porins"/>
    <property type="match status" value="1"/>
</dbReference>
<evidence type="ECO:0000313" key="3">
    <source>
        <dbReference type="EMBL" id="NHC35676.1"/>
    </source>
</evidence>
<dbReference type="EMBL" id="JTJC03000003">
    <property type="protein sequence ID" value="NHC35676.1"/>
    <property type="molecule type" value="Genomic_DNA"/>
</dbReference>
<dbReference type="PANTHER" id="PTHR43308:SF1">
    <property type="entry name" value="OUTER MEMBRANE PROTEIN ALPHA"/>
    <property type="match status" value="1"/>
</dbReference>
<dbReference type="Pfam" id="PF04966">
    <property type="entry name" value="OprB"/>
    <property type="match status" value="1"/>
</dbReference>
<organism evidence="3 4">
    <name type="scientific">Scytonema millei VB511283</name>
    <dbReference type="NCBI Taxonomy" id="1245923"/>
    <lineage>
        <taxon>Bacteria</taxon>
        <taxon>Bacillati</taxon>
        <taxon>Cyanobacteriota</taxon>
        <taxon>Cyanophyceae</taxon>
        <taxon>Nostocales</taxon>
        <taxon>Scytonemataceae</taxon>
        <taxon>Scytonema</taxon>
    </lineage>
</organism>
<comment type="caution">
    <text evidence="3">The sequence shown here is derived from an EMBL/GenBank/DDBJ whole genome shotgun (WGS) entry which is preliminary data.</text>
</comment>
<gene>
    <name evidence="3" type="ORF">QH73_0013560</name>
</gene>
<dbReference type="Gene3D" id="2.40.160.180">
    <property type="entry name" value="Carbohydrate-selective porin OprB"/>
    <property type="match status" value="1"/>
</dbReference>
<dbReference type="InterPro" id="IPR007049">
    <property type="entry name" value="Carb-sel_porin_OprB"/>
</dbReference>
<sequence length="539" mass="59203">MFLVAGIVLQIISNNIRTIVFVFSATLALTNSVFASELKQENTGLEQANNLSSSFQEIAPYESNSLDRITPVSQLDNISAHDWQWQTLKFLSQRYNTTIEFNGDRSFTRYEFAATLDPILTEIAKLIATGDAKRVSQTDITKLQRLQTEFATELASLQTRRVEGLESQTQLLEAQQFSTTTTLSGQVIFSVSGAVGAEKADGSGEKVDSNLVLSDRVRLTFNSSFMGEDRLRVRIQANNFPGVEDAAGTTMARLGFEGDSENQFELTRIEYRFPVGEQTTVYAGIFGSGIDDFADTVNTFLDSSSRGAVSRFGRRNPIYRQGSGTGVGVEYDLTEEISLQLGYVAEDANEPESGIGGSAYGAIAQLYFEYSDRFELGLTYVHSYNQLDTGTGSELANDPFDENSDAIRANSYGIATTWQINPKFAIGGWIGLTNATAADLPGNPTAEIFNYAVTLAFPDLGKEGSLGGIVIGQPPKVTNSDLSTDFQDRNTAWHFEAFYRLQLSEQISMTPGFLAIINPEHDNNNDTLYVGTIRTTFEF</sequence>
<evidence type="ECO:0000256" key="2">
    <source>
        <dbReference type="RuleBase" id="RU363072"/>
    </source>
</evidence>
<proteinExistence type="inferred from homology"/>
<keyword evidence="4" id="KW-1185">Reference proteome</keyword>
<comment type="similarity">
    <text evidence="1 2">Belongs to the OprB family.</text>
</comment>
<name>A0A9X5E690_9CYAN</name>
<dbReference type="GO" id="GO:0008643">
    <property type="term" value="P:carbohydrate transport"/>
    <property type="evidence" value="ECO:0007669"/>
    <property type="project" value="InterPro"/>
</dbReference>
<evidence type="ECO:0000256" key="1">
    <source>
        <dbReference type="ARBA" id="ARBA00008769"/>
    </source>
</evidence>
<dbReference type="NCBIfam" id="NF033921">
    <property type="entry name" value="por_somb"/>
    <property type="match status" value="1"/>
</dbReference>
<dbReference type="PANTHER" id="PTHR43308">
    <property type="entry name" value="OUTER MEMBRANE PROTEIN ALPHA-RELATED"/>
    <property type="match status" value="1"/>
</dbReference>
<reference evidence="3 4" key="1">
    <citation type="journal article" date="2015" name="Genome Announc.">
        <title>Draft Genome Sequence of the Terrestrial Cyanobacterium Scytonema millei VB511283, Isolated from Eastern India.</title>
        <authorList>
            <person name="Sen D."/>
            <person name="Chandrababunaidu M.M."/>
            <person name="Singh D."/>
            <person name="Sanghi N."/>
            <person name="Ghorai A."/>
            <person name="Mishra G.P."/>
            <person name="Madduluri M."/>
            <person name="Adhikary S.P."/>
            <person name="Tripathy S."/>
        </authorList>
    </citation>
    <scope>NUCLEOTIDE SEQUENCE [LARGE SCALE GENOMIC DNA]</scope>
    <source>
        <strain evidence="3 4">VB511283</strain>
    </source>
</reference>